<accession>A0A080ZBA3</accession>
<name>A0A080ZBA3_PHYNI</name>
<sequence>MSDYTLCNIQAGTPLQEKIILKKDSKSRHENSASNEIQEAQGRGGIFEIRRSELDPLKDLTEDRRYETDSRAFCSVRFSIIQFEGIESVKQIFDMVVFYFSNMEISVSEKLETLVTVRENDDDNTIEGITQNFLMSTTTGKFVRMESNIIMFSEFYERDDIQCSDCGYGIVVSEFVGVDESYPYRPKERVRKDVNGVIEVRGYDRP</sequence>
<proteinExistence type="predicted"/>
<reference evidence="1 2" key="1">
    <citation type="submission" date="2013-11" db="EMBL/GenBank/DDBJ databases">
        <title>The Genome Sequence of Phytophthora parasitica P1976.</title>
        <authorList>
            <consortium name="The Broad Institute Genomics Platform"/>
            <person name="Russ C."/>
            <person name="Tyler B."/>
            <person name="Panabieres F."/>
            <person name="Shan W."/>
            <person name="Tripathy S."/>
            <person name="Grunwald N."/>
            <person name="Machado M."/>
            <person name="Johnson C.S."/>
            <person name="Walker B."/>
            <person name="Young S."/>
            <person name="Zeng Q."/>
            <person name="Gargeya S."/>
            <person name="Fitzgerald M."/>
            <person name="Haas B."/>
            <person name="Abouelleil A."/>
            <person name="Allen A.W."/>
            <person name="Alvarado L."/>
            <person name="Arachchi H.M."/>
            <person name="Berlin A.M."/>
            <person name="Chapman S.B."/>
            <person name="Gainer-Dewar J."/>
            <person name="Goldberg J."/>
            <person name="Griggs A."/>
            <person name="Gujja S."/>
            <person name="Hansen M."/>
            <person name="Howarth C."/>
            <person name="Imamovic A."/>
            <person name="Ireland A."/>
            <person name="Larimer J."/>
            <person name="McCowan C."/>
            <person name="Murphy C."/>
            <person name="Pearson M."/>
            <person name="Poon T.W."/>
            <person name="Priest M."/>
            <person name="Roberts A."/>
            <person name="Saif S."/>
            <person name="Shea T."/>
            <person name="Sisk P."/>
            <person name="Sykes S."/>
            <person name="Wortman J."/>
            <person name="Nusbaum C."/>
            <person name="Birren B."/>
        </authorList>
    </citation>
    <scope>NUCLEOTIDE SEQUENCE [LARGE SCALE GENOMIC DNA]</scope>
    <source>
        <strain evidence="1 2">P1976</strain>
    </source>
</reference>
<evidence type="ECO:0000313" key="1">
    <source>
        <dbReference type="EMBL" id="ETO63914.1"/>
    </source>
</evidence>
<dbReference type="AlphaFoldDB" id="A0A080ZBA3"/>
<comment type="caution">
    <text evidence="1">The sequence shown here is derived from an EMBL/GenBank/DDBJ whole genome shotgun (WGS) entry which is preliminary data.</text>
</comment>
<dbReference type="OrthoDB" id="123020at2759"/>
<dbReference type="EMBL" id="ANJA01003366">
    <property type="protein sequence ID" value="ETO63914.1"/>
    <property type="molecule type" value="Genomic_DNA"/>
</dbReference>
<protein>
    <submittedName>
        <fullName evidence="1">Uncharacterized protein</fullName>
    </submittedName>
</protein>
<dbReference type="Proteomes" id="UP000028582">
    <property type="component" value="Unassembled WGS sequence"/>
</dbReference>
<gene>
    <name evidence="1" type="ORF">F444_18457</name>
</gene>
<evidence type="ECO:0000313" key="2">
    <source>
        <dbReference type="Proteomes" id="UP000028582"/>
    </source>
</evidence>
<organism evidence="1 2">
    <name type="scientific">Phytophthora nicotianae P1976</name>
    <dbReference type="NCBI Taxonomy" id="1317066"/>
    <lineage>
        <taxon>Eukaryota</taxon>
        <taxon>Sar</taxon>
        <taxon>Stramenopiles</taxon>
        <taxon>Oomycota</taxon>
        <taxon>Peronosporomycetes</taxon>
        <taxon>Peronosporales</taxon>
        <taxon>Peronosporaceae</taxon>
        <taxon>Phytophthora</taxon>
    </lineage>
</organism>